<dbReference type="InterPro" id="IPR001789">
    <property type="entry name" value="Sig_transdc_resp-reg_receiver"/>
</dbReference>
<comment type="caution">
    <text evidence="4">The sequence shown here is derived from an EMBL/GenBank/DDBJ whole genome shotgun (WGS) entry which is preliminary data.</text>
</comment>
<feature type="modified residue" description="4-aspartylphosphate" evidence="1">
    <location>
        <position position="54"/>
    </location>
</feature>
<protein>
    <submittedName>
        <fullName evidence="4">Response regulator transcription factor</fullName>
    </submittedName>
</protein>
<dbReference type="OrthoDB" id="1646880at2"/>
<dbReference type="RefSeq" id="WP_130019047.1">
    <property type="nucleotide sequence ID" value="NZ_SEWF01000001.1"/>
</dbReference>
<keyword evidence="1" id="KW-0597">Phosphoprotein</keyword>
<dbReference type="SMART" id="SM00448">
    <property type="entry name" value="REC"/>
    <property type="match status" value="1"/>
</dbReference>
<evidence type="ECO:0000259" key="2">
    <source>
        <dbReference type="PROSITE" id="PS50110"/>
    </source>
</evidence>
<gene>
    <name evidence="4" type="ORF">EWM59_00835</name>
</gene>
<dbReference type="Gene3D" id="2.40.50.1020">
    <property type="entry name" value="LytTr DNA-binding domain"/>
    <property type="match status" value="1"/>
</dbReference>
<evidence type="ECO:0000313" key="5">
    <source>
        <dbReference type="Proteomes" id="UP000293162"/>
    </source>
</evidence>
<dbReference type="GO" id="GO:0003677">
    <property type="term" value="F:DNA binding"/>
    <property type="evidence" value="ECO:0007669"/>
    <property type="project" value="InterPro"/>
</dbReference>
<reference evidence="4 5" key="1">
    <citation type="submission" date="2019-02" db="EMBL/GenBank/DDBJ databases">
        <title>Bacterial novel species Emticicia sp. 17J42-9 isolated from soil.</title>
        <authorList>
            <person name="Jung H.-Y."/>
        </authorList>
    </citation>
    <scope>NUCLEOTIDE SEQUENCE [LARGE SCALE GENOMIC DNA]</scope>
    <source>
        <strain evidence="4 5">17J42-9</strain>
    </source>
</reference>
<proteinExistence type="predicted"/>
<name>A0A4Q5M5K0_9BACT</name>
<evidence type="ECO:0000313" key="4">
    <source>
        <dbReference type="EMBL" id="RYU97701.1"/>
    </source>
</evidence>
<dbReference type="InterPro" id="IPR007492">
    <property type="entry name" value="LytTR_DNA-bd_dom"/>
</dbReference>
<dbReference type="InterPro" id="IPR046947">
    <property type="entry name" value="LytR-like"/>
</dbReference>
<organism evidence="4 5">
    <name type="scientific">Emticicia agri</name>
    <dbReference type="NCBI Taxonomy" id="2492393"/>
    <lineage>
        <taxon>Bacteria</taxon>
        <taxon>Pseudomonadati</taxon>
        <taxon>Bacteroidota</taxon>
        <taxon>Cytophagia</taxon>
        <taxon>Cytophagales</taxon>
        <taxon>Leadbetterellaceae</taxon>
        <taxon>Emticicia</taxon>
    </lineage>
</organism>
<feature type="domain" description="HTH LytTR-type" evidence="3">
    <location>
        <begin position="143"/>
        <end position="246"/>
    </location>
</feature>
<feature type="domain" description="Response regulatory" evidence="2">
    <location>
        <begin position="2"/>
        <end position="115"/>
    </location>
</feature>
<evidence type="ECO:0000259" key="3">
    <source>
        <dbReference type="PROSITE" id="PS50930"/>
    </source>
</evidence>
<dbReference type="AlphaFoldDB" id="A0A4Q5M5K0"/>
<sequence>MTAILIDDEVKCTQNLRIELNEYCPDVVVLAECNSAQKGIETIKLYKPDVVFLDIEMPFMNGFELLKTFDKIAFDVVFATAYDDFALKAFEFSAIDYLLKPIDPQRLIQAVEKMKKQSQLIDKQQLNMVLANIRGLEHIRPTIALPTLDGLEFVNIDEISYAEASDNYTIVHLVNKERILLSKPLKDLEGMLENNNFLRVHYTFLVNLNQVRRYIKGQGGTLVMNDGKEVPVSRSGRPRLMEMIMI</sequence>
<dbReference type="SMART" id="SM00850">
    <property type="entry name" value="LytTR"/>
    <property type="match status" value="1"/>
</dbReference>
<evidence type="ECO:0000256" key="1">
    <source>
        <dbReference type="PROSITE-ProRule" id="PRU00169"/>
    </source>
</evidence>
<dbReference type="Gene3D" id="3.40.50.2300">
    <property type="match status" value="1"/>
</dbReference>
<dbReference type="InterPro" id="IPR011006">
    <property type="entry name" value="CheY-like_superfamily"/>
</dbReference>
<dbReference type="EMBL" id="SEWF01000001">
    <property type="protein sequence ID" value="RYU97701.1"/>
    <property type="molecule type" value="Genomic_DNA"/>
</dbReference>
<dbReference type="Pfam" id="PF04397">
    <property type="entry name" value="LytTR"/>
    <property type="match status" value="1"/>
</dbReference>
<dbReference type="PROSITE" id="PS50110">
    <property type="entry name" value="RESPONSE_REGULATORY"/>
    <property type="match status" value="1"/>
</dbReference>
<dbReference type="Proteomes" id="UP000293162">
    <property type="component" value="Unassembled WGS sequence"/>
</dbReference>
<dbReference type="PANTHER" id="PTHR37299">
    <property type="entry name" value="TRANSCRIPTIONAL REGULATOR-RELATED"/>
    <property type="match status" value="1"/>
</dbReference>
<keyword evidence="5" id="KW-1185">Reference proteome</keyword>
<dbReference type="GO" id="GO:0000156">
    <property type="term" value="F:phosphorelay response regulator activity"/>
    <property type="evidence" value="ECO:0007669"/>
    <property type="project" value="InterPro"/>
</dbReference>
<dbReference type="PANTHER" id="PTHR37299:SF1">
    <property type="entry name" value="STAGE 0 SPORULATION PROTEIN A HOMOLOG"/>
    <property type="match status" value="1"/>
</dbReference>
<dbReference type="PROSITE" id="PS50930">
    <property type="entry name" value="HTH_LYTTR"/>
    <property type="match status" value="1"/>
</dbReference>
<dbReference type="Pfam" id="PF00072">
    <property type="entry name" value="Response_reg"/>
    <property type="match status" value="1"/>
</dbReference>
<dbReference type="SUPFAM" id="SSF52172">
    <property type="entry name" value="CheY-like"/>
    <property type="match status" value="1"/>
</dbReference>
<accession>A0A4Q5M5K0</accession>